<feature type="region of interest" description="Disordered" evidence="1">
    <location>
        <begin position="42"/>
        <end position="61"/>
    </location>
</feature>
<feature type="region of interest" description="Disordered" evidence="1">
    <location>
        <begin position="68"/>
        <end position="98"/>
    </location>
</feature>
<reference evidence="2 3" key="1">
    <citation type="submission" date="2018-01" db="EMBL/GenBank/DDBJ databases">
        <title>Complete genome sequence of Streptomyces lunaelactis MM109T, a Ferroverdin A producer isolated from cave moonmilk deposits.</title>
        <authorList>
            <person name="Naome A."/>
            <person name="Martinet L."/>
            <person name="Maciejewska M."/>
            <person name="Anderssen S."/>
            <person name="Adam D."/>
            <person name="Tenconi E."/>
            <person name="Deflandre B."/>
            <person name="Arguelles-Arias A."/>
            <person name="Calusinska M."/>
            <person name="Copieters W."/>
            <person name="Karim L."/>
            <person name="Hanikenne M."/>
            <person name="Baurain D."/>
            <person name="van Wezel G."/>
            <person name="Smargiasso N."/>
            <person name="de Pauw E."/>
            <person name="Delfosse P."/>
            <person name="Rigali S."/>
        </authorList>
    </citation>
    <scope>NUCLEOTIDE SEQUENCE [LARGE SCALE GENOMIC DNA]</scope>
    <source>
        <strain evidence="2 3">MM109</strain>
    </source>
</reference>
<dbReference type="AlphaFoldDB" id="A0A2R4T853"/>
<feature type="compositionally biased region" description="Polar residues" evidence="1">
    <location>
        <begin position="78"/>
        <end position="98"/>
    </location>
</feature>
<sequence length="98" mass="10241">MPEREMPLPGVLDPHGRTFGEEERAAVLPVLDSAVRCARPCGPPAVPPDHRGRRADRAGPHLRAALPVRADAAAGSSVRGQPSSLGSSAAETMSKMPQ</sequence>
<dbReference type="OrthoDB" id="5342089at2"/>
<evidence type="ECO:0000313" key="2">
    <source>
        <dbReference type="EMBL" id="AVZ75287.1"/>
    </source>
</evidence>
<evidence type="ECO:0000313" key="3">
    <source>
        <dbReference type="Proteomes" id="UP000244201"/>
    </source>
</evidence>
<accession>A0A2R4T853</accession>
<protein>
    <submittedName>
        <fullName evidence="2">Uncharacterized protein</fullName>
    </submittedName>
</protein>
<gene>
    <name evidence="2" type="ORF">SLUN_26895</name>
</gene>
<proteinExistence type="predicted"/>
<organism evidence="2 3">
    <name type="scientific">Streptomyces lunaelactis</name>
    <dbReference type="NCBI Taxonomy" id="1535768"/>
    <lineage>
        <taxon>Bacteria</taxon>
        <taxon>Bacillati</taxon>
        <taxon>Actinomycetota</taxon>
        <taxon>Actinomycetes</taxon>
        <taxon>Kitasatosporales</taxon>
        <taxon>Streptomycetaceae</taxon>
        <taxon>Streptomyces</taxon>
    </lineage>
</organism>
<dbReference type="KEGG" id="slk:SLUN_26895"/>
<name>A0A2R4T853_9ACTN</name>
<keyword evidence="3" id="KW-1185">Reference proteome</keyword>
<dbReference type="Proteomes" id="UP000244201">
    <property type="component" value="Chromosome"/>
</dbReference>
<dbReference type="EMBL" id="CP026304">
    <property type="protein sequence ID" value="AVZ75287.1"/>
    <property type="molecule type" value="Genomic_DNA"/>
</dbReference>
<evidence type="ECO:0000256" key="1">
    <source>
        <dbReference type="SAM" id="MobiDB-lite"/>
    </source>
</evidence>